<dbReference type="Proteomes" id="UP001066276">
    <property type="component" value="Chromosome 3_2"/>
</dbReference>
<dbReference type="InterPro" id="IPR004244">
    <property type="entry name" value="Transposase_22"/>
</dbReference>
<evidence type="ECO:0000313" key="2">
    <source>
        <dbReference type="Proteomes" id="UP001066276"/>
    </source>
</evidence>
<dbReference type="Gene3D" id="3.30.70.1820">
    <property type="entry name" value="L1 transposable element, RRM domain"/>
    <property type="match status" value="1"/>
</dbReference>
<sequence>MDSTISTLVAENKSICLDIADFQSRVSDLEQRVIALEDHLHTMPEQGQELLFLRSKLIDLENRSCRDNVCFFGFPEHIEGTDIQAFLKTTLPTLTGLSFDSPLEFQRAHRLGLKQAEEPHRLLPIIACLLRHAQAPQLLTAARSQGPFQAGGYESHCCGFLHREKRTSQGIPIPMSSPTSIGGEIQTLRAGTHVGY</sequence>
<accession>A0AAV7TMM4</accession>
<comment type="caution">
    <text evidence="1">The sequence shown here is derived from an EMBL/GenBank/DDBJ whole genome shotgun (WGS) entry which is preliminary data.</text>
</comment>
<gene>
    <name evidence="1" type="ORF">NDU88_002973</name>
</gene>
<evidence type="ECO:0000313" key="1">
    <source>
        <dbReference type="EMBL" id="KAJ1177721.1"/>
    </source>
</evidence>
<proteinExistence type="predicted"/>
<name>A0AAV7TMM4_PLEWA</name>
<organism evidence="1 2">
    <name type="scientific">Pleurodeles waltl</name>
    <name type="common">Iberian ribbed newt</name>
    <dbReference type="NCBI Taxonomy" id="8319"/>
    <lineage>
        <taxon>Eukaryota</taxon>
        <taxon>Metazoa</taxon>
        <taxon>Chordata</taxon>
        <taxon>Craniata</taxon>
        <taxon>Vertebrata</taxon>
        <taxon>Euteleostomi</taxon>
        <taxon>Amphibia</taxon>
        <taxon>Batrachia</taxon>
        <taxon>Caudata</taxon>
        <taxon>Salamandroidea</taxon>
        <taxon>Salamandridae</taxon>
        <taxon>Pleurodelinae</taxon>
        <taxon>Pleurodeles</taxon>
    </lineage>
</organism>
<protein>
    <submittedName>
        <fullName evidence="1">Uncharacterized protein</fullName>
    </submittedName>
</protein>
<dbReference type="EMBL" id="JANPWB010000006">
    <property type="protein sequence ID" value="KAJ1177721.1"/>
    <property type="molecule type" value="Genomic_DNA"/>
</dbReference>
<dbReference type="AlphaFoldDB" id="A0AAV7TMM4"/>
<dbReference type="PANTHER" id="PTHR11505">
    <property type="entry name" value="L1 TRANSPOSABLE ELEMENT-RELATED"/>
    <property type="match status" value="1"/>
</dbReference>
<reference evidence="1" key="1">
    <citation type="journal article" date="2022" name="bioRxiv">
        <title>Sequencing and chromosome-scale assembly of the giantPleurodeles waltlgenome.</title>
        <authorList>
            <person name="Brown T."/>
            <person name="Elewa A."/>
            <person name="Iarovenko S."/>
            <person name="Subramanian E."/>
            <person name="Araus A.J."/>
            <person name="Petzold A."/>
            <person name="Susuki M."/>
            <person name="Suzuki K.-i.T."/>
            <person name="Hayashi T."/>
            <person name="Toyoda A."/>
            <person name="Oliveira C."/>
            <person name="Osipova E."/>
            <person name="Leigh N.D."/>
            <person name="Simon A."/>
            <person name="Yun M.H."/>
        </authorList>
    </citation>
    <scope>NUCLEOTIDE SEQUENCE</scope>
    <source>
        <strain evidence="1">20211129_DDA</strain>
        <tissue evidence="1">Liver</tissue>
    </source>
</reference>
<keyword evidence="2" id="KW-1185">Reference proteome</keyword>